<sequence>MLLDAVSPIKRLKGEEGQDIVEFALVLPILAALLFGIIDYGWIFLNSARVANAAREGARFAVMNYKQADADRGAQSIEDYLGKQVEDNVRDVLPANLKNSFAGLQVKVTETNISADDHKIEVEVSANIKLFTPVVSTIIGSKKYPVRKKFAMKKMN</sequence>
<accession>A0A1T4VMI5</accession>
<feature type="transmembrane region" description="Helical" evidence="1">
    <location>
        <begin position="20"/>
        <end position="45"/>
    </location>
</feature>
<dbReference type="InterPro" id="IPR012495">
    <property type="entry name" value="TadE-like_dom"/>
</dbReference>
<evidence type="ECO:0000313" key="4">
    <source>
        <dbReference type="Proteomes" id="UP000190814"/>
    </source>
</evidence>
<reference evidence="3 4" key="1">
    <citation type="submission" date="2017-02" db="EMBL/GenBank/DDBJ databases">
        <authorList>
            <person name="Peterson S.W."/>
        </authorList>
    </citation>
    <scope>NUCLEOTIDE SEQUENCE [LARGE SCALE GENOMIC DNA]</scope>
    <source>
        <strain evidence="3 4">ATCC 35992</strain>
    </source>
</reference>
<name>A0A1T4VMI5_9FIRM</name>
<organism evidence="3 4">
    <name type="scientific">Eubacterium uniforme</name>
    <dbReference type="NCBI Taxonomy" id="39495"/>
    <lineage>
        <taxon>Bacteria</taxon>
        <taxon>Bacillati</taxon>
        <taxon>Bacillota</taxon>
        <taxon>Clostridia</taxon>
        <taxon>Eubacteriales</taxon>
        <taxon>Eubacteriaceae</taxon>
        <taxon>Eubacterium</taxon>
    </lineage>
</organism>
<dbReference type="AlphaFoldDB" id="A0A1T4VMI5"/>
<keyword evidence="4" id="KW-1185">Reference proteome</keyword>
<gene>
    <name evidence="3" type="ORF">SAMN02745111_01235</name>
</gene>
<dbReference type="RefSeq" id="WP_143405061.1">
    <property type="nucleotide sequence ID" value="NZ_FUXZ01000007.1"/>
</dbReference>
<dbReference type="EMBL" id="FUXZ01000007">
    <property type="protein sequence ID" value="SKA66147.1"/>
    <property type="molecule type" value="Genomic_DNA"/>
</dbReference>
<dbReference type="Proteomes" id="UP000190814">
    <property type="component" value="Unassembled WGS sequence"/>
</dbReference>
<keyword evidence="1" id="KW-0472">Membrane</keyword>
<dbReference type="OrthoDB" id="1778267at2"/>
<dbReference type="STRING" id="39495.SAMN02745111_01235"/>
<evidence type="ECO:0000313" key="3">
    <source>
        <dbReference type="EMBL" id="SKA66147.1"/>
    </source>
</evidence>
<dbReference type="Pfam" id="PF07811">
    <property type="entry name" value="TadE"/>
    <property type="match status" value="1"/>
</dbReference>
<evidence type="ECO:0000256" key="1">
    <source>
        <dbReference type="SAM" id="Phobius"/>
    </source>
</evidence>
<keyword evidence="1" id="KW-0812">Transmembrane</keyword>
<keyword evidence="1" id="KW-1133">Transmembrane helix</keyword>
<feature type="domain" description="TadE-like" evidence="2">
    <location>
        <begin position="17"/>
        <end position="59"/>
    </location>
</feature>
<proteinExistence type="predicted"/>
<evidence type="ECO:0000259" key="2">
    <source>
        <dbReference type="Pfam" id="PF07811"/>
    </source>
</evidence>
<protein>
    <submittedName>
        <fullName evidence="3">TadE-like protein</fullName>
    </submittedName>
</protein>